<protein>
    <submittedName>
        <fullName evidence="11">ABC protein, subfamily ABCH</fullName>
    </submittedName>
</protein>
<keyword evidence="2 8" id="KW-0812">Transmembrane</keyword>
<dbReference type="STRING" id="35525.A0A164MC37"/>
<dbReference type="GO" id="GO:0140359">
    <property type="term" value="F:ABC-type transporter activity"/>
    <property type="evidence" value="ECO:0007669"/>
    <property type="project" value="InterPro"/>
</dbReference>
<dbReference type="PROSITE" id="PS51012">
    <property type="entry name" value="ABC_TM2"/>
    <property type="match status" value="1"/>
</dbReference>
<feature type="region of interest" description="Disordered" evidence="7">
    <location>
        <begin position="1"/>
        <end position="25"/>
    </location>
</feature>
<dbReference type="Gene3D" id="3.40.50.300">
    <property type="entry name" value="P-loop containing nucleotide triphosphate hydrolases"/>
    <property type="match status" value="1"/>
</dbReference>
<dbReference type="InterPro" id="IPR003593">
    <property type="entry name" value="AAA+_ATPase"/>
</dbReference>
<dbReference type="Proteomes" id="UP000076858">
    <property type="component" value="Unassembled WGS sequence"/>
</dbReference>
<dbReference type="AlphaFoldDB" id="A0A164MC37"/>
<proteinExistence type="predicted"/>
<feature type="transmembrane region" description="Helical" evidence="8">
    <location>
        <begin position="674"/>
        <end position="696"/>
    </location>
</feature>
<organism evidence="11 12">
    <name type="scientific">Daphnia magna</name>
    <dbReference type="NCBI Taxonomy" id="35525"/>
    <lineage>
        <taxon>Eukaryota</taxon>
        <taxon>Metazoa</taxon>
        <taxon>Ecdysozoa</taxon>
        <taxon>Arthropoda</taxon>
        <taxon>Crustacea</taxon>
        <taxon>Branchiopoda</taxon>
        <taxon>Diplostraca</taxon>
        <taxon>Cladocera</taxon>
        <taxon>Anomopoda</taxon>
        <taxon>Daphniidae</taxon>
        <taxon>Daphnia</taxon>
    </lineage>
</organism>
<name>A0A164MC37_9CRUS</name>
<feature type="transmembrane region" description="Helical" evidence="8">
    <location>
        <begin position="703"/>
        <end position="726"/>
    </location>
</feature>
<dbReference type="SMART" id="SM00382">
    <property type="entry name" value="AAA"/>
    <property type="match status" value="1"/>
</dbReference>
<keyword evidence="4" id="KW-0067">ATP-binding</keyword>
<evidence type="ECO:0000256" key="5">
    <source>
        <dbReference type="ARBA" id="ARBA00022989"/>
    </source>
</evidence>
<keyword evidence="3" id="KW-0547">Nucleotide-binding</keyword>
<dbReference type="OrthoDB" id="10255969at2759"/>
<evidence type="ECO:0000313" key="11">
    <source>
        <dbReference type="EMBL" id="KZS04919.1"/>
    </source>
</evidence>
<keyword evidence="6 8" id="KW-0472">Membrane</keyword>
<dbReference type="GO" id="GO:0005524">
    <property type="term" value="F:ATP binding"/>
    <property type="evidence" value="ECO:0007669"/>
    <property type="project" value="UniProtKB-KW"/>
</dbReference>
<feature type="transmembrane region" description="Helical" evidence="8">
    <location>
        <begin position="764"/>
        <end position="786"/>
    </location>
</feature>
<evidence type="ECO:0000256" key="3">
    <source>
        <dbReference type="ARBA" id="ARBA00022741"/>
    </source>
</evidence>
<dbReference type="GO" id="GO:0016020">
    <property type="term" value="C:membrane"/>
    <property type="evidence" value="ECO:0007669"/>
    <property type="project" value="UniProtKB-SubCell"/>
</dbReference>
<dbReference type="InterPro" id="IPR027417">
    <property type="entry name" value="P-loop_NTPase"/>
</dbReference>
<evidence type="ECO:0000256" key="4">
    <source>
        <dbReference type="ARBA" id="ARBA00022840"/>
    </source>
</evidence>
<gene>
    <name evidence="11" type="ORF">APZ42_032026</name>
</gene>
<dbReference type="InterPro" id="IPR017871">
    <property type="entry name" value="ABC_transporter-like_CS"/>
</dbReference>
<comment type="caution">
    <text evidence="11">The sequence shown here is derived from an EMBL/GenBank/DDBJ whole genome shotgun (WGS) entry which is preliminary data.</text>
</comment>
<feature type="transmembrane region" description="Helical" evidence="8">
    <location>
        <begin position="648"/>
        <end position="668"/>
    </location>
</feature>
<dbReference type="GO" id="GO:0016887">
    <property type="term" value="F:ATP hydrolysis activity"/>
    <property type="evidence" value="ECO:0007669"/>
    <property type="project" value="InterPro"/>
</dbReference>
<accession>A0A164MC37</accession>
<feature type="transmembrane region" description="Helical" evidence="8">
    <location>
        <begin position="411"/>
        <end position="432"/>
    </location>
</feature>
<keyword evidence="5 8" id="KW-1133">Transmembrane helix</keyword>
<dbReference type="EMBL" id="LRGB01003030">
    <property type="protein sequence ID" value="KZS04919.1"/>
    <property type="molecule type" value="Genomic_DNA"/>
</dbReference>
<feature type="domain" description="ABC transmembrane type-2" evidence="10">
    <location>
        <begin position="562"/>
        <end position="789"/>
    </location>
</feature>
<evidence type="ECO:0000259" key="10">
    <source>
        <dbReference type="PROSITE" id="PS51012"/>
    </source>
</evidence>
<dbReference type="InterPro" id="IPR003439">
    <property type="entry name" value="ABC_transporter-like_ATP-bd"/>
</dbReference>
<reference evidence="11 12" key="1">
    <citation type="submission" date="2016-03" db="EMBL/GenBank/DDBJ databases">
        <title>EvidentialGene: Evidence-directed Construction of Genes on Genomes.</title>
        <authorList>
            <person name="Gilbert D.G."/>
            <person name="Choi J.-H."/>
            <person name="Mockaitis K."/>
            <person name="Colbourne J."/>
            <person name="Pfrender M."/>
        </authorList>
    </citation>
    <scope>NUCLEOTIDE SEQUENCE [LARGE SCALE GENOMIC DNA]</scope>
    <source>
        <strain evidence="11 12">Xinb3</strain>
        <tissue evidence="11">Complete organism</tissue>
    </source>
</reference>
<comment type="subcellular location">
    <subcellularLocation>
        <location evidence="1">Membrane</location>
        <topology evidence="1">Multi-pass membrane protein</topology>
    </subcellularLocation>
</comment>
<sequence length="793" mass="88358">MIRHSLRRMTNSTEGTAIVSPSRHVESETHSNSIGSCARVVPAVLIRNAIKRYGFGKGSCPVLDELHMNVKKGTIYGLLGASGCGKTTLLSCLVGRRRLDSGNVLVFGHEPGSVESGIPGPRVGYMPQELALHGYFTINETLHYFGRIFNLKAEFVNAQLEFLTKLLDLPPSNRYVKTLSGGQQRRVSFAVALFHEPELLILDEPTVGVDPLLRYSIWNHLVRQSVDHGRTVIVTTHYIEEARQANTIGMMRSGRLLTEESPENLLRMYALSSLEDVFLKLCMKDNGITLSEEATVSNPAGRAADQRQESSSNVPFDDSICQLESSEICIDRGHQSEVSFPAACFKKVLPNPGISSTNDNSETSSVVMFTGSCSSTTSSNSRNRNFTAPLFSSHRLIALVRKNYLHTFRNVGMFVFIYLLPLIQATIFNLTLGHEPTGLMVGIVNDEVEPSQGRLCNYTTACSYSMLSCRYLRYIRDNIIQVPYENLTEALEAGRSGEVWGVIHFGHNFTEEFEKRQADGDSATLENIIRSRIGINMDSSNHLIHAFIERWILEAFGDFFKDFMRSCEREPEAGYIPLEFLEPVYGQKETQFTEFMAPAFTVLIVYFMGVSLTSGVFISERQQGLLDRCMVAGVQMTEILMSHLINQFTAMIGQTALVFICMLLIFNIPCHGSLTLAICITFLQSFVGMSFGLLIATVCDSEIGALLISQASFLPFTVICGVSWPIEGMSFYLRFVAYSMPMTYAIESLRCVFTRGWGIEQPDVYVGIIISVAWIFALLAMCVIVLRARKYAS</sequence>
<evidence type="ECO:0000256" key="1">
    <source>
        <dbReference type="ARBA" id="ARBA00004141"/>
    </source>
</evidence>
<dbReference type="InterPro" id="IPR013525">
    <property type="entry name" value="ABC2_TM"/>
</dbReference>
<dbReference type="Pfam" id="PF12698">
    <property type="entry name" value="ABC2_membrane_3"/>
    <property type="match status" value="1"/>
</dbReference>
<dbReference type="CDD" id="cd03230">
    <property type="entry name" value="ABC_DR_subfamily_A"/>
    <property type="match status" value="1"/>
</dbReference>
<evidence type="ECO:0000256" key="7">
    <source>
        <dbReference type="SAM" id="MobiDB-lite"/>
    </source>
</evidence>
<evidence type="ECO:0000259" key="9">
    <source>
        <dbReference type="PROSITE" id="PS50893"/>
    </source>
</evidence>
<dbReference type="PROSITE" id="PS00211">
    <property type="entry name" value="ABC_TRANSPORTER_1"/>
    <property type="match status" value="1"/>
</dbReference>
<evidence type="ECO:0000313" key="12">
    <source>
        <dbReference type="Proteomes" id="UP000076858"/>
    </source>
</evidence>
<dbReference type="SUPFAM" id="SSF52540">
    <property type="entry name" value="P-loop containing nucleoside triphosphate hydrolases"/>
    <property type="match status" value="1"/>
</dbReference>
<dbReference type="Pfam" id="PF00005">
    <property type="entry name" value="ABC_tran"/>
    <property type="match status" value="1"/>
</dbReference>
<evidence type="ECO:0000256" key="6">
    <source>
        <dbReference type="ARBA" id="ARBA00023136"/>
    </source>
</evidence>
<feature type="domain" description="ABC transporter" evidence="9">
    <location>
        <begin position="44"/>
        <end position="278"/>
    </location>
</feature>
<keyword evidence="12" id="KW-1185">Reference proteome</keyword>
<dbReference type="InterPro" id="IPR047817">
    <property type="entry name" value="ABC2_TM_bact-type"/>
</dbReference>
<dbReference type="PANTHER" id="PTHR43038">
    <property type="entry name" value="ATP-BINDING CASSETTE, SUB-FAMILY H, MEMBER 1"/>
    <property type="match status" value="1"/>
</dbReference>
<feature type="transmembrane region" description="Helical" evidence="8">
    <location>
        <begin position="595"/>
        <end position="618"/>
    </location>
</feature>
<evidence type="ECO:0000256" key="2">
    <source>
        <dbReference type="ARBA" id="ARBA00022692"/>
    </source>
</evidence>
<evidence type="ECO:0000256" key="8">
    <source>
        <dbReference type="SAM" id="Phobius"/>
    </source>
</evidence>
<dbReference type="PROSITE" id="PS50893">
    <property type="entry name" value="ABC_TRANSPORTER_2"/>
    <property type="match status" value="1"/>
</dbReference>
<dbReference type="PANTHER" id="PTHR43038:SF3">
    <property type="entry name" value="ABC TRANSPORTER G FAMILY MEMBER 20 ISOFORM X1"/>
    <property type="match status" value="1"/>
</dbReference>